<dbReference type="PANTHER" id="PTHR33775:SF1">
    <property type="entry name" value="PROLINE-RICH BASIC PROTEIN 1"/>
    <property type="match status" value="1"/>
</dbReference>
<protein>
    <submittedName>
        <fullName evidence="2">Uncharacterized protein</fullName>
    </submittedName>
</protein>
<organism evidence="2 3">
    <name type="scientific">Synaphobranchus kaupii</name>
    <name type="common">Kaup's arrowtooth eel</name>
    <dbReference type="NCBI Taxonomy" id="118154"/>
    <lineage>
        <taxon>Eukaryota</taxon>
        <taxon>Metazoa</taxon>
        <taxon>Chordata</taxon>
        <taxon>Craniata</taxon>
        <taxon>Vertebrata</taxon>
        <taxon>Euteleostomi</taxon>
        <taxon>Actinopterygii</taxon>
        <taxon>Neopterygii</taxon>
        <taxon>Teleostei</taxon>
        <taxon>Anguilliformes</taxon>
        <taxon>Synaphobranchidae</taxon>
        <taxon>Synaphobranchus</taxon>
    </lineage>
</organism>
<gene>
    <name evidence="2" type="ORF">SKAU_G00269700</name>
</gene>
<keyword evidence="3" id="KW-1185">Reference proteome</keyword>
<feature type="compositionally biased region" description="Polar residues" evidence="1">
    <location>
        <begin position="286"/>
        <end position="299"/>
    </location>
</feature>
<feature type="compositionally biased region" description="Polar residues" evidence="1">
    <location>
        <begin position="328"/>
        <end position="339"/>
    </location>
</feature>
<evidence type="ECO:0000313" key="2">
    <source>
        <dbReference type="EMBL" id="KAJ8348381.1"/>
    </source>
</evidence>
<name>A0A9Q1F045_SYNKA</name>
<comment type="caution">
    <text evidence="2">The sequence shown here is derived from an EMBL/GenBank/DDBJ whole genome shotgun (WGS) entry which is preliminary data.</text>
</comment>
<feature type="compositionally biased region" description="Polar residues" evidence="1">
    <location>
        <begin position="241"/>
        <end position="256"/>
    </location>
</feature>
<feature type="compositionally biased region" description="Polar residues" evidence="1">
    <location>
        <begin position="207"/>
        <end position="221"/>
    </location>
</feature>
<feature type="region of interest" description="Disordered" evidence="1">
    <location>
        <begin position="241"/>
        <end position="299"/>
    </location>
</feature>
<evidence type="ECO:0000313" key="3">
    <source>
        <dbReference type="Proteomes" id="UP001152622"/>
    </source>
</evidence>
<accession>A0A9Q1F045</accession>
<feature type="region of interest" description="Disordered" evidence="1">
    <location>
        <begin position="652"/>
        <end position="695"/>
    </location>
</feature>
<dbReference type="PANTHER" id="PTHR33775">
    <property type="entry name" value="CARDIAC-ENRICHED FHL2-INTERACTING PROTEIN-RELATED"/>
    <property type="match status" value="1"/>
</dbReference>
<feature type="compositionally biased region" description="Polar residues" evidence="1">
    <location>
        <begin position="592"/>
        <end position="612"/>
    </location>
</feature>
<feature type="region of interest" description="Disordered" evidence="1">
    <location>
        <begin position="313"/>
        <end position="356"/>
    </location>
</feature>
<feature type="region of interest" description="Disordered" evidence="1">
    <location>
        <begin position="592"/>
        <end position="618"/>
    </location>
</feature>
<dbReference type="Proteomes" id="UP001152622">
    <property type="component" value="Chromosome 10"/>
</dbReference>
<dbReference type="OrthoDB" id="8943752at2759"/>
<sequence>MKICLLTGHLSSSSRSSTAFPAGVRTLIRGASKGRGSPNRVPQNPGNIGCTSETSSMGTEPDSALKWLSDMAFKSRSSPPPLDYLDVCDSSCQSSADASQISADENSAASTWYAELNGSAQSDSNEDSLSHLQLADVHDNDGECFGAGGFECVDVALESREEAGRGMGPKTVPKRQIHLRSTPATIQGGSYGDSPESSPGKRKQRLQKSLSLDETSSKTKMASSLIKNVLSKKMQFELKIQQQTPEEGGQSQSSPKSRGGNLHSGLRWGHSWSQEGLPGQAELNAQGGSVQQRGSTSAKTHQKLLNEHSFNALEGAGGRPAEPHSRGAGSSKSQLSWRENTGEQEEQSAEGRAGERERYFGDSAEAGAGSVANTCARAAGWAEGKIQTSPRKGNQLSAGSCFPPEPPEIALASCMQEEKRESCNCLPKNVEIGVVAEAFRPLSDIVLEAKETLGGAGEPGNREGSVRGQTFAPLHRVRDMRKLVKSTYSSPFNFNGASGERHPGKKMLVLPRLSAQTQPDGAGEMGCVCITSNYRTMMGGAPLMSRDEKITVHSVSELVTQEVRVPNSAQKLLPSTKKPTVTADYNQQLTEVMTTPSYLSKSRTPPTSSYKEQPQKLRGATVLAAHEQTPALPICPTPLLQARPKETVYPLPGQDRDGHGTLLNCPPDPSELTRGASDRGRSRSPHRPPLEAQPVYPCSPKVLPAMFNPELGGQAAGAGKAAYLPGGWQSGVLGRTPAGCSWTQRQGRASTWRCHPNPGARCCLTLKSGQYMEVLVPPQALYPPSINPLSVPIPARPRRLPTPVSALLHALPAPGALTTLCMNLPCTRTIPGAQGLDPQTPRCSITAPLERQHYIPTVVTALPDSLKG</sequence>
<reference evidence="2" key="1">
    <citation type="journal article" date="2023" name="Science">
        <title>Genome structures resolve the early diversification of teleost fishes.</title>
        <authorList>
            <person name="Parey E."/>
            <person name="Louis A."/>
            <person name="Montfort J."/>
            <person name="Bouchez O."/>
            <person name="Roques C."/>
            <person name="Iampietro C."/>
            <person name="Lluch J."/>
            <person name="Castinel A."/>
            <person name="Donnadieu C."/>
            <person name="Desvignes T."/>
            <person name="Floi Bucao C."/>
            <person name="Jouanno E."/>
            <person name="Wen M."/>
            <person name="Mejri S."/>
            <person name="Dirks R."/>
            <person name="Jansen H."/>
            <person name="Henkel C."/>
            <person name="Chen W.J."/>
            <person name="Zahm M."/>
            <person name="Cabau C."/>
            <person name="Klopp C."/>
            <person name="Thompson A.W."/>
            <person name="Robinson-Rechavi M."/>
            <person name="Braasch I."/>
            <person name="Lecointre G."/>
            <person name="Bobe J."/>
            <person name="Postlethwait J.H."/>
            <person name="Berthelot C."/>
            <person name="Roest Crollius H."/>
            <person name="Guiguen Y."/>
        </authorList>
    </citation>
    <scope>NUCLEOTIDE SEQUENCE</scope>
    <source>
        <strain evidence="2">WJC10195</strain>
    </source>
</reference>
<evidence type="ECO:0000256" key="1">
    <source>
        <dbReference type="SAM" id="MobiDB-lite"/>
    </source>
</evidence>
<feature type="compositionally biased region" description="Polar residues" evidence="1">
    <location>
        <begin position="40"/>
        <end position="58"/>
    </location>
</feature>
<dbReference type="GO" id="GO:0005654">
    <property type="term" value="C:nucleoplasm"/>
    <property type="evidence" value="ECO:0007669"/>
    <property type="project" value="TreeGrafter"/>
</dbReference>
<proteinExistence type="predicted"/>
<dbReference type="AlphaFoldDB" id="A0A9Q1F045"/>
<feature type="region of interest" description="Disordered" evidence="1">
    <location>
        <begin position="161"/>
        <end position="221"/>
    </location>
</feature>
<dbReference type="EMBL" id="JAINUF010000010">
    <property type="protein sequence ID" value="KAJ8348381.1"/>
    <property type="molecule type" value="Genomic_DNA"/>
</dbReference>
<dbReference type="InterPro" id="IPR052303">
    <property type="entry name" value="CEFIP"/>
</dbReference>
<feature type="region of interest" description="Disordered" evidence="1">
    <location>
        <begin position="30"/>
        <end position="61"/>
    </location>
</feature>